<gene>
    <name evidence="1" type="ORF">TorRG33x02_022620</name>
</gene>
<protein>
    <submittedName>
        <fullName evidence="1">Uncharacterized protein</fullName>
    </submittedName>
</protein>
<proteinExistence type="predicted"/>
<organism evidence="1 2">
    <name type="scientific">Trema orientale</name>
    <name type="common">Charcoal tree</name>
    <name type="synonym">Celtis orientalis</name>
    <dbReference type="NCBI Taxonomy" id="63057"/>
    <lineage>
        <taxon>Eukaryota</taxon>
        <taxon>Viridiplantae</taxon>
        <taxon>Streptophyta</taxon>
        <taxon>Embryophyta</taxon>
        <taxon>Tracheophyta</taxon>
        <taxon>Spermatophyta</taxon>
        <taxon>Magnoliopsida</taxon>
        <taxon>eudicotyledons</taxon>
        <taxon>Gunneridae</taxon>
        <taxon>Pentapetalae</taxon>
        <taxon>rosids</taxon>
        <taxon>fabids</taxon>
        <taxon>Rosales</taxon>
        <taxon>Cannabaceae</taxon>
        <taxon>Trema</taxon>
    </lineage>
</organism>
<reference evidence="2" key="1">
    <citation type="submission" date="2016-06" db="EMBL/GenBank/DDBJ databases">
        <title>Parallel loss of symbiosis genes in relatives of nitrogen-fixing non-legume Parasponia.</title>
        <authorList>
            <person name="Van Velzen R."/>
            <person name="Holmer R."/>
            <person name="Bu F."/>
            <person name="Rutten L."/>
            <person name="Van Zeijl A."/>
            <person name="Liu W."/>
            <person name="Santuari L."/>
            <person name="Cao Q."/>
            <person name="Sharma T."/>
            <person name="Shen D."/>
            <person name="Roswanjaya Y."/>
            <person name="Wardhani T."/>
            <person name="Kalhor M.S."/>
            <person name="Jansen J."/>
            <person name="Van den Hoogen J."/>
            <person name="Gungor B."/>
            <person name="Hartog M."/>
            <person name="Hontelez J."/>
            <person name="Verver J."/>
            <person name="Yang W.-C."/>
            <person name="Schijlen E."/>
            <person name="Repin R."/>
            <person name="Schilthuizen M."/>
            <person name="Schranz E."/>
            <person name="Heidstra R."/>
            <person name="Miyata K."/>
            <person name="Fedorova E."/>
            <person name="Kohlen W."/>
            <person name="Bisseling T."/>
            <person name="Smit S."/>
            <person name="Geurts R."/>
        </authorList>
    </citation>
    <scope>NUCLEOTIDE SEQUENCE [LARGE SCALE GENOMIC DNA]</scope>
    <source>
        <strain evidence="2">cv. RG33-2</strain>
    </source>
</reference>
<name>A0A2P5FW00_TREOI</name>
<dbReference type="Proteomes" id="UP000237000">
    <property type="component" value="Unassembled WGS sequence"/>
</dbReference>
<accession>A0A2P5FW00</accession>
<dbReference type="InParanoid" id="A0A2P5FW00"/>
<evidence type="ECO:0000313" key="1">
    <source>
        <dbReference type="EMBL" id="POO01970.1"/>
    </source>
</evidence>
<dbReference type="AlphaFoldDB" id="A0A2P5FW00"/>
<dbReference type="EMBL" id="JXTC01000006">
    <property type="protein sequence ID" value="POO01970.1"/>
    <property type="molecule type" value="Genomic_DNA"/>
</dbReference>
<evidence type="ECO:0000313" key="2">
    <source>
        <dbReference type="Proteomes" id="UP000237000"/>
    </source>
</evidence>
<comment type="caution">
    <text evidence="1">The sequence shown here is derived from an EMBL/GenBank/DDBJ whole genome shotgun (WGS) entry which is preliminary data.</text>
</comment>
<keyword evidence="2" id="KW-1185">Reference proteome</keyword>
<sequence length="31" mass="3777">MPLIRSHGFRSVHHIFLWSLKLMCQLCVLYF</sequence>